<keyword evidence="2" id="KW-0238">DNA-binding</keyword>
<dbReference type="PANTHER" id="PTHR44688">
    <property type="entry name" value="DNA-BINDING TRANSCRIPTIONAL ACTIVATOR DEVR_DOSR"/>
    <property type="match status" value="1"/>
</dbReference>
<feature type="repeat" description="TPR" evidence="4">
    <location>
        <begin position="541"/>
        <end position="574"/>
    </location>
</feature>
<dbReference type="Pfam" id="PF00196">
    <property type="entry name" value="GerE"/>
    <property type="match status" value="1"/>
</dbReference>
<evidence type="ECO:0000256" key="1">
    <source>
        <dbReference type="ARBA" id="ARBA00023015"/>
    </source>
</evidence>
<dbReference type="SUPFAM" id="SSF52540">
    <property type="entry name" value="P-loop containing nucleoside triphosphate hydrolases"/>
    <property type="match status" value="1"/>
</dbReference>
<dbReference type="STRING" id="1134406.ADN00_06080"/>
<dbReference type="InterPro" id="IPR011990">
    <property type="entry name" value="TPR-like_helical_dom_sf"/>
</dbReference>
<keyword evidence="4" id="KW-0802">TPR repeat</keyword>
<organism evidence="6 7">
    <name type="scientific">Ornatilinea apprima</name>
    <dbReference type="NCBI Taxonomy" id="1134406"/>
    <lineage>
        <taxon>Bacteria</taxon>
        <taxon>Bacillati</taxon>
        <taxon>Chloroflexota</taxon>
        <taxon>Anaerolineae</taxon>
        <taxon>Anaerolineales</taxon>
        <taxon>Anaerolineaceae</taxon>
        <taxon>Ornatilinea</taxon>
    </lineage>
</organism>
<evidence type="ECO:0000256" key="3">
    <source>
        <dbReference type="ARBA" id="ARBA00023163"/>
    </source>
</evidence>
<dbReference type="Pfam" id="PF13191">
    <property type="entry name" value="AAA_16"/>
    <property type="match status" value="1"/>
</dbReference>
<dbReference type="Pfam" id="PF17874">
    <property type="entry name" value="TPR_MalT"/>
    <property type="match status" value="1"/>
</dbReference>
<dbReference type="AlphaFoldDB" id="A0A0P6XUG8"/>
<keyword evidence="3" id="KW-0804">Transcription</keyword>
<sequence length="939" mass="106764">MESRFFASCWQAEKHCSSSARKKHASRPDSCYSYNNMRPDILSTKLFIPAYPANHVLRPRLTDLLRQLNQPDGRVVVVSAPAGYGKTSLIASWIHAQKCNTAWISLDERDNQIVQFFAYLIAALERIGISIDQATRELLELPNIPVNELALDVLKDCGCFAQPFILVLDDYHLIHEKSIHEVLRHWIQSFPANARIVIISRQDPPFPLARLRASGQLIEIRQADLQFSTQEIVDFFNQVMSLSLSTKELTILEKRTEGWIAGLQMAALALQTSRDREQFFRDFSGTHRFILDYLIEEVLAKQSESTQKFLSHTSVLRQFNADLCAALLQEEQFSAAGCQAMLEKIERTNLFIIPLDETRQWYRYHHLFSDLLVARLKFQAPQVWTELNRRASAWYDDHQESKLALDHALAAHDFEYAADLIEKYVVTHWRVTDLTFFMAVKQLPDELLSRRPGLCLQNAWIGVITGQLDLTRRMLDMTDASLASLQQKESARLAPEERGMLAFSRVLWAYLDDMDNQHVQVDPTFKNAILSVPEENVGMRNSIAVVIGSIFFMEGEFKQAVDFFRDAIDRDIANNGTNAIPIAASRWARVWVVEGKLRAAHDLCAQYEAYVRERDIRRYYVAGNLLILRAGILRSWGQYDLAEKLVNEGLALHRNWPVPQGVFIGLVTLAHIHLNRSNWEECAACLEQAKQMTLTIQIHPEFMAYYQSVLVRLWCAQGNTPALQQYLNQCEEGDDSFRFESRRLSQVRALIALERKKEAVEILTRVAAHAQAAGRSGHRIEALTLLTACQPEDQALASLEAALQLAQPEGYVVLFAEAGEAVANRLVELQHRLRQQTESHSLAAYARSLLEFIQSGQPASPAPPTKIETSLTASLVEPLTPREIEVLRLTAEGLSNQEIANQLFISIRTVKKHLQNAYSKLDAKGRVQAINRARELQLF</sequence>
<keyword evidence="7" id="KW-1185">Reference proteome</keyword>
<dbReference type="InterPro" id="IPR000792">
    <property type="entry name" value="Tscrpt_reg_LuxR_C"/>
</dbReference>
<dbReference type="GO" id="GO:0006355">
    <property type="term" value="P:regulation of DNA-templated transcription"/>
    <property type="evidence" value="ECO:0007669"/>
    <property type="project" value="InterPro"/>
</dbReference>
<dbReference type="EMBL" id="LGCL01000016">
    <property type="protein sequence ID" value="KPL78793.1"/>
    <property type="molecule type" value="Genomic_DNA"/>
</dbReference>
<dbReference type="Proteomes" id="UP000050417">
    <property type="component" value="Unassembled WGS sequence"/>
</dbReference>
<dbReference type="PROSITE" id="PS50043">
    <property type="entry name" value="HTH_LUXR_2"/>
    <property type="match status" value="1"/>
</dbReference>
<dbReference type="PRINTS" id="PR00038">
    <property type="entry name" value="HTHLUXR"/>
</dbReference>
<name>A0A0P6XUG8_9CHLR</name>
<dbReference type="GO" id="GO:0003677">
    <property type="term" value="F:DNA binding"/>
    <property type="evidence" value="ECO:0007669"/>
    <property type="project" value="UniProtKB-KW"/>
</dbReference>
<feature type="domain" description="HTH luxR-type" evidence="5">
    <location>
        <begin position="872"/>
        <end position="937"/>
    </location>
</feature>
<accession>A0A0P6XUG8</accession>
<dbReference type="PROSITE" id="PS50005">
    <property type="entry name" value="TPR"/>
    <property type="match status" value="1"/>
</dbReference>
<dbReference type="SUPFAM" id="SSF48452">
    <property type="entry name" value="TPR-like"/>
    <property type="match status" value="1"/>
</dbReference>
<evidence type="ECO:0000256" key="4">
    <source>
        <dbReference type="PROSITE-ProRule" id="PRU00339"/>
    </source>
</evidence>
<comment type="caution">
    <text evidence="6">The sequence shown here is derived from an EMBL/GenBank/DDBJ whole genome shotgun (WGS) entry which is preliminary data.</text>
</comment>
<dbReference type="CDD" id="cd06170">
    <property type="entry name" value="LuxR_C_like"/>
    <property type="match status" value="1"/>
</dbReference>
<proteinExistence type="predicted"/>
<dbReference type="InterPro" id="IPR027417">
    <property type="entry name" value="P-loop_NTPase"/>
</dbReference>
<protein>
    <recommendedName>
        <fullName evidence="5">HTH luxR-type domain-containing protein</fullName>
    </recommendedName>
</protein>
<dbReference type="InterPro" id="IPR041664">
    <property type="entry name" value="AAA_16"/>
</dbReference>
<dbReference type="Gene3D" id="1.25.40.10">
    <property type="entry name" value="Tetratricopeptide repeat domain"/>
    <property type="match status" value="1"/>
</dbReference>
<dbReference type="InterPro" id="IPR019734">
    <property type="entry name" value="TPR_rpt"/>
</dbReference>
<evidence type="ECO:0000313" key="7">
    <source>
        <dbReference type="Proteomes" id="UP000050417"/>
    </source>
</evidence>
<dbReference type="PANTHER" id="PTHR44688:SF16">
    <property type="entry name" value="DNA-BINDING TRANSCRIPTIONAL ACTIVATOR DEVR_DOSR"/>
    <property type="match status" value="1"/>
</dbReference>
<dbReference type="SUPFAM" id="SSF46894">
    <property type="entry name" value="C-terminal effector domain of the bipartite response regulators"/>
    <property type="match status" value="1"/>
</dbReference>
<dbReference type="InterPro" id="IPR036388">
    <property type="entry name" value="WH-like_DNA-bd_sf"/>
</dbReference>
<dbReference type="SMART" id="SM00421">
    <property type="entry name" value="HTH_LUXR"/>
    <property type="match status" value="1"/>
</dbReference>
<dbReference type="Gene3D" id="1.10.10.10">
    <property type="entry name" value="Winged helix-like DNA-binding domain superfamily/Winged helix DNA-binding domain"/>
    <property type="match status" value="1"/>
</dbReference>
<evidence type="ECO:0000313" key="6">
    <source>
        <dbReference type="EMBL" id="KPL78793.1"/>
    </source>
</evidence>
<dbReference type="InterPro" id="IPR016032">
    <property type="entry name" value="Sig_transdc_resp-reg_C-effctor"/>
</dbReference>
<keyword evidence="1" id="KW-0805">Transcription regulation</keyword>
<dbReference type="Pfam" id="PF25873">
    <property type="entry name" value="WHD_MalT"/>
    <property type="match status" value="1"/>
</dbReference>
<dbReference type="InterPro" id="IPR041617">
    <property type="entry name" value="TPR_MalT"/>
</dbReference>
<dbReference type="PROSITE" id="PS00622">
    <property type="entry name" value="HTH_LUXR_1"/>
    <property type="match status" value="1"/>
</dbReference>
<dbReference type="Gene3D" id="3.40.50.300">
    <property type="entry name" value="P-loop containing nucleotide triphosphate hydrolases"/>
    <property type="match status" value="1"/>
</dbReference>
<dbReference type="InterPro" id="IPR059106">
    <property type="entry name" value="WHD_MalT"/>
</dbReference>
<gene>
    <name evidence="6" type="ORF">ADN00_06080</name>
</gene>
<evidence type="ECO:0000259" key="5">
    <source>
        <dbReference type="PROSITE" id="PS50043"/>
    </source>
</evidence>
<evidence type="ECO:0000256" key="2">
    <source>
        <dbReference type="ARBA" id="ARBA00023125"/>
    </source>
</evidence>
<reference evidence="6 7" key="1">
    <citation type="submission" date="2015-07" db="EMBL/GenBank/DDBJ databases">
        <title>Genome sequence of Ornatilinea apprima DSM 23815.</title>
        <authorList>
            <person name="Hemp J."/>
            <person name="Ward L.M."/>
            <person name="Pace L.A."/>
            <person name="Fischer W.W."/>
        </authorList>
    </citation>
    <scope>NUCLEOTIDE SEQUENCE [LARGE SCALE GENOMIC DNA]</scope>
    <source>
        <strain evidence="6 7">P3M-1</strain>
    </source>
</reference>